<evidence type="ECO:0000313" key="1">
    <source>
        <dbReference type="EMBL" id="MFC3294207.1"/>
    </source>
</evidence>
<protein>
    <recommendedName>
        <fullName evidence="3">Transposase</fullName>
    </recommendedName>
</protein>
<comment type="caution">
    <text evidence="1">The sequence shown here is derived from an EMBL/GenBank/DDBJ whole genome shotgun (WGS) entry which is preliminary data.</text>
</comment>
<name>A0ABV7M5J9_9GAMM</name>
<proteinExistence type="predicted"/>
<evidence type="ECO:0008006" key="3">
    <source>
        <dbReference type="Google" id="ProtNLM"/>
    </source>
</evidence>
<organism evidence="1 2">
    <name type="scientific">Modicisalibacter luteus</name>
    <dbReference type="NCBI Taxonomy" id="453962"/>
    <lineage>
        <taxon>Bacteria</taxon>
        <taxon>Pseudomonadati</taxon>
        <taxon>Pseudomonadota</taxon>
        <taxon>Gammaproteobacteria</taxon>
        <taxon>Oceanospirillales</taxon>
        <taxon>Halomonadaceae</taxon>
        <taxon>Modicisalibacter</taxon>
    </lineage>
</organism>
<dbReference type="RefSeq" id="WP_229804364.1">
    <property type="nucleotide sequence ID" value="NZ_BMXD01000021.1"/>
</dbReference>
<reference evidence="2" key="1">
    <citation type="journal article" date="2019" name="Int. J. Syst. Evol. Microbiol.">
        <title>The Global Catalogue of Microorganisms (GCM) 10K type strain sequencing project: providing services to taxonomists for standard genome sequencing and annotation.</title>
        <authorList>
            <consortium name="The Broad Institute Genomics Platform"/>
            <consortium name="The Broad Institute Genome Sequencing Center for Infectious Disease"/>
            <person name="Wu L."/>
            <person name="Ma J."/>
        </authorList>
    </citation>
    <scope>NUCLEOTIDE SEQUENCE [LARGE SCALE GENOMIC DNA]</scope>
    <source>
        <strain evidence="2">KCTC 12847</strain>
    </source>
</reference>
<accession>A0ABV7M5J9</accession>
<gene>
    <name evidence="1" type="ORF">ACFOEI_19385</name>
</gene>
<dbReference type="Proteomes" id="UP001595640">
    <property type="component" value="Unassembled WGS sequence"/>
</dbReference>
<evidence type="ECO:0000313" key="2">
    <source>
        <dbReference type="Proteomes" id="UP001595640"/>
    </source>
</evidence>
<sequence length="59" mass="6450">LDNGPEFIGYDLFSHTENLGMADAVFKVLKGTVKPRIISSQTTRTLKEKLTGNIDAKVA</sequence>
<dbReference type="EMBL" id="JBHRUH010000044">
    <property type="protein sequence ID" value="MFC3294207.1"/>
    <property type="molecule type" value="Genomic_DNA"/>
</dbReference>
<feature type="non-terminal residue" evidence="1">
    <location>
        <position position="1"/>
    </location>
</feature>
<keyword evidence="2" id="KW-1185">Reference proteome</keyword>